<name>A0A9D4JUI2_DREPO</name>
<comment type="caution">
    <text evidence="1">The sequence shown here is derived from an EMBL/GenBank/DDBJ whole genome shotgun (WGS) entry which is preliminary data.</text>
</comment>
<reference evidence="1" key="1">
    <citation type="journal article" date="2019" name="bioRxiv">
        <title>The Genome of the Zebra Mussel, Dreissena polymorpha: A Resource for Invasive Species Research.</title>
        <authorList>
            <person name="McCartney M.A."/>
            <person name="Auch B."/>
            <person name="Kono T."/>
            <person name="Mallez S."/>
            <person name="Zhang Y."/>
            <person name="Obille A."/>
            <person name="Becker A."/>
            <person name="Abrahante J.E."/>
            <person name="Garbe J."/>
            <person name="Badalamenti J.P."/>
            <person name="Herman A."/>
            <person name="Mangelson H."/>
            <person name="Liachko I."/>
            <person name="Sullivan S."/>
            <person name="Sone E.D."/>
            <person name="Koren S."/>
            <person name="Silverstein K.A.T."/>
            <person name="Beckman K.B."/>
            <person name="Gohl D.M."/>
        </authorList>
    </citation>
    <scope>NUCLEOTIDE SEQUENCE</scope>
    <source>
        <strain evidence="1">Duluth1</strain>
        <tissue evidence="1">Whole animal</tissue>
    </source>
</reference>
<keyword evidence="2" id="KW-1185">Reference proteome</keyword>
<dbReference type="Proteomes" id="UP000828390">
    <property type="component" value="Unassembled WGS sequence"/>
</dbReference>
<dbReference type="AlphaFoldDB" id="A0A9D4JUI2"/>
<evidence type="ECO:0000313" key="1">
    <source>
        <dbReference type="EMBL" id="KAH3823429.1"/>
    </source>
</evidence>
<evidence type="ECO:0000313" key="2">
    <source>
        <dbReference type="Proteomes" id="UP000828390"/>
    </source>
</evidence>
<proteinExistence type="predicted"/>
<protein>
    <submittedName>
        <fullName evidence="1">Uncharacterized protein</fullName>
    </submittedName>
</protein>
<sequence>MALIEEVFRNRASRPVERAVNLLIVARNQPSTYNTSIGEEKNILTVAASDGVQMIKVIINYQSKFMKFKTGTTLSVRKCIRKTLDGEQTLIITSM</sequence>
<organism evidence="1 2">
    <name type="scientific">Dreissena polymorpha</name>
    <name type="common">Zebra mussel</name>
    <name type="synonym">Mytilus polymorpha</name>
    <dbReference type="NCBI Taxonomy" id="45954"/>
    <lineage>
        <taxon>Eukaryota</taxon>
        <taxon>Metazoa</taxon>
        <taxon>Spiralia</taxon>
        <taxon>Lophotrochozoa</taxon>
        <taxon>Mollusca</taxon>
        <taxon>Bivalvia</taxon>
        <taxon>Autobranchia</taxon>
        <taxon>Heteroconchia</taxon>
        <taxon>Euheterodonta</taxon>
        <taxon>Imparidentia</taxon>
        <taxon>Neoheterodontei</taxon>
        <taxon>Myida</taxon>
        <taxon>Dreissenoidea</taxon>
        <taxon>Dreissenidae</taxon>
        <taxon>Dreissena</taxon>
    </lineage>
</organism>
<reference evidence="1" key="2">
    <citation type="submission" date="2020-11" db="EMBL/GenBank/DDBJ databases">
        <authorList>
            <person name="McCartney M.A."/>
            <person name="Auch B."/>
            <person name="Kono T."/>
            <person name="Mallez S."/>
            <person name="Becker A."/>
            <person name="Gohl D.M."/>
            <person name="Silverstein K.A.T."/>
            <person name="Koren S."/>
            <person name="Bechman K.B."/>
            <person name="Herman A."/>
            <person name="Abrahante J.E."/>
            <person name="Garbe J."/>
        </authorList>
    </citation>
    <scope>NUCLEOTIDE SEQUENCE</scope>
    <source>
        <strain evidence="1">Duluth1</strain>
        <tissue evidence="1">Whole animal</tissue>
    </source>
</reference>
<dbReference type="EMBL" id="JAIWYP010000005">
    <property type="protein sequence ID" value="KAH3823429.1"/>
    <property type="molecule type" value="Genomic_DNA"/>
</dbReference>
<gene>
    <name evidence="1" type="ORF">DPMN_125228</name>
</gene>
<accession>A0A9D4JUI2</accession>